<dbReference type="OrthoDB" id="2113965at2759"/>
<proteinExistence type="inferred from homology"/>
<dbReference type="PANTHER" id="PTHR12072">
    <property type="entry name" value="CWF19, CELL CYCLE CONTROL PROTEIN"/>
    <property type="match status" value="1"/>
</dbReference>
<protein>
    <recommendedName>
        <fullName evidence="7">Cell cycle control protein cwf19</fullName>
    </recommendedName>
</protein>
<organism evidence="5 6">
    <name type="scientific">Microthyrium microscopicum</name>
    <dbReference type="NCBI Taxonomy" id="703497"/>
    <lineage>
        <taxon>Eukaryota</taxon>
        <taxon>Fungi</taxon>
        <taxon>Dikarya</taxon>
        <taxon>Ascomycota</taxon>
        <taxon>Pezizomycotina</taxon>
        <taxon>Dothideomycetes</taxon>
        <taxon>Dothideomycetes incertae sedis</taxon>
        <taxon>Microthyriales</taxon>
        <taxon>Microthyriaceae</taxon>
        <taxon>Microthyrium</taxon>
    </lineage>
</organism>
<reference evidence="5" key="1">
    <citation type="journal article" date="2020" name="Stud. Mycol.">
        <title>101 Dothideomycetes genomes: a test case for predicting lifestyles and emergence of pathogens.</title>
        <authorList>
            <person name="Haridas S."/>
            <person name="Albert R."/>
            <person name="Binder M."/>
            <person name="Bloem J."/>
            <person name="Labutti K."/>
            <person name="Salamov A."/>
            <person name="Andreopoulos B."/>
            <person name="Baker S."/>
            <person name="Barry K."/>
            <person name="Bills G."/>
            <person name="Bluhm B."/>
            <person name="Cannon C."/>
            <person name="Castanera R."/>
            <person name="Culley D."/>
            <person name="Daum C."/>
            <person name="Ezra D."/>
            <person name="Gonzalez J."/>
            <person name="Henrissat B."/>
            <person name="Kuo A."/>
            <person name="Liang C."/>
            <person name="Lipzen A."/>
            <person name="Lutzoni F."/>
            <person name="Magnuson J."/>
            <person name="Mondo S."/>
            <person name="Nolan M."/>
            <person name="Ohm R."/>
            <person name="Pangilinan J."/>
            <person name="Park H.-J."/>
            <person name="Ramirez L."/>
            <person name="Alfaro M."/>
            <person name="Sun H."/>
            <person name="Tritt A."/>
            <person name="Yoshinaga Y."/>
            <person name="Zwiers L.-H."/>
            <person name="Turgeon B."/>
            <person name="Goodwin S."/>
            <person name="Spatafora J."/>
            <person name="Crous P."/>
            <person name="Grigoriev I."/>
        </authorList>
    </citation>
    <scope>NUCLEOTIDE SEQUENCE</scope>
    <source>
        <strain evidence="5">CBS 115976</strain>
    </source>
</reference>
<sequence length="687" mass="79402">MTLEDFEKSLEKPREHKSSHRKRSRSRDRERRHRHHHSSHHRDSRRKDDDHESSRHRHKRSRHSDDEPPKETSHKSKRREEPVVQDVEDDWIEKEPAPPPGDEELDDMLEHVADADMQRSAWMQTPSSMDVEYKVQKKKEDKSKFKRSAEDEYKAKLHEKKTRHQLEDLNDSDKPEAPLEPEKRAITYTFGDTGSSWRMTKLKNVYRQAKETGRSVDEVALDRFGDMRDFDDAREEENELDRRKMYGEGYSGKDKPTGELYEERVKLSKEKALNTAQEEQHAYDISARVEQVPDEEHAALDQTALNKLKAQMMKAKLRKDPNAAKLEEQYNKAAAAASKKPSDVVVLNAMENRLLAGGRRGEVTTIDNKRGRERRTVEENHDMTIEDMVRQERRTKGRGEGSALAERIAKDGKFTDDLDYLDENAEKLAKHVMRSDINLRNMAIGDFQKLSRILDACPLCHHEDKGTGPTAPVIALGTRAYLTLPTEPELSEGGAVIVPSAHHDNLLDCDEDEWEEIRNFMKCLIRMYHEQGREVIFYENAAAPHRKPHAAMVAVPLPYALGETAPAFFREAMLSSDEEWSQHKKVIDTLAKAKGGLGRAAFRKTLVKEMPYFHVWFELDGGLGHVVEDAERWPRGDLFAREIIGGMLDVDAATIKRQGRWQRHDKRADGFKKRFKKFDWTRVLSEA</sequence>
<gene>
    <name evidence="5" type="ORF">BT63DRAFT_290444</name>
</gene>
<feature type="region of interest" description="Disordered" evidence="2">
    <location>
        <begin position="121"/>
        <end position="187"/>
    </location>
</feature>
<evidence type="ECO:0000313" key="5">
    <source>
        <dbReference type="EMBL" id="KAF2667346.1"/>
    </source>
</evidence>
<feature type="domain" description="Cwf19-like C-terminal" evidence="4">
    <location>
        <begin position="448"/>
        <end position="570"/>
    </location>
</feature>
<dbReference type="InterPro" id="IPR006767">
    <property type="entry name" value="Cwf19-like_C_dom-2"/>
</dbReference>
<feature type="compositionally biased region" description="Basic and acidic residues" evidence="2">
    <location>
        <begin position="1"/>
        <end position="16"/>
    </location>
</feature>
<dbReference type="InterPro" id="IPR006768">
    <property type="entry name" value="Cwf19-like_C_dom-1"/>
</dbReference>
<dbReference type="GO" id="GO:0071014">
    <property type="term" value="C:post-mRNA release spliceosomal complex"/>
    <property type="evidence" value="ECO:0007669"/>
    <property type="project" value="TreeGrafter"/>
</dbReference>
<dbReference type="AlphaFoldDB" id="A0A6A6U6S0"/>
<dbReference type="Pfam" id="PF04677">
    <property type="entry name" value="CwfJ_C_1"/>
    <property type="match status" value="1"/>
</dbReference>
<feature type="compositionally biased region" description="Basic residues" evidence="2">
    <location>
        <begin position="17"/>
        <end position="44"/>
    </location>
</feature>
<dbReference type="Proteomes" id="UP000799302">
    <property type="component" value="Unassembled WGS sequence"/>
</dbReference>
<accession>A0A6A6U6S0</accession>
<evidence type="ECO:0000259" key="3">
    <source>
        <dbReference type="Pfam" id="PF04676"/>
    </source>
</evidence>
<evidence type="ECO:0000259" key="4">
    <source>
        <dbReference type="Pfam" id="PF04677"/>
    </source>
</evidence>
<feature type="region of interest" description="Disordered" evidence="2">
    <location>
        <begin position="1"/>
        <end position="106"/>
    </location>
</feature>
<comment type="similarity">
    <text evidence="1">Belongs to the CWF19 family.</text>
</comment>
<dbReference type="GO" id="GO:0000398">
    <property type="term" value="P:mRNA splicing, via spliceosome"/>
    <property type="evidence" value="ECO:0007669"/>
    <property type="project" value="TreeGrafter"/>
</dbReference>
<feature type="compositionally biased region" description="Basic and acidic residues" evidence="2">
    <location>
        <begin position="164"/>
        <end position="185"/>
    </location>
</feature>
<evidence type="ECO:0000313" key="6">
    <source>
        <dbReference type="Proteomes" id="UP000799302"/>
    </source>
</evidence>
<evidence type="ECO:0000256" key="1">
    <source>
        <dbReference type="ARBA" id="ARBA00006795"/>
    </source>
</evidence>
<evidence type="ECO:0000256" key="2">
    <source>
        <dbReference type="SAM" id="MobiDB-lite"/>
    </source>
</evidence>
<feature type="region of interest" description="Disordered" evidence="2">
    <location>
        <begin position="230"/>
        <end position="259"/>
    </location>
</feature>
<feature type="domain" description="Cwf19-like protein C-terminal" evidence="3">
    <location>
        <begin position="579"/>
        <end position="681"/>
    </location>
</feature>
<name>A0A6A6U6S0_9PEZI</name>
<feature type="compositionally biased region" description="Basic and acidic residues" evidence="2">
    <location>
        <begin position="240"/>
        <end position="259"/>
    </location>
</feature>
<keyword evidence="6" id="KW-1185">Reference proteome</keyword>
<evidence type="ECO:0008006" key="7">
    <source>
        <dbReference type="Google" id="ProtNLM"/>
    </source>
</evidence>
<feature type="compositionally biased region" description="Basic and acidic residues" evidence="2">
    <location>
        <begin position="131"/>
        <end position="156"/>
    </location>
</feature>
<dbReference type="InterPro" id="IPR040194">
    <property type="entry name" value="Cwf19-like"/>
</dbReference>
<dbReference type="Pfam" id="PF04676">
    <property type="entry name" value="CwfJ_C_2"/>
    <property type="match status" value="1"/>
</dbReference>
<feature type="compositionally biased region" description="Basic and acidic residues" evidence="2">
    <location>
        <begin position="63"/>
        <end position="82"/>
    </location>
</feature>
<dbReference type="PANTHER" id="PTHR12072:SF5">
    <property type="entry name" value="CWF19-LIKE PROTEIN 2"/>
    <property type="match status" value="1"/>
</dbReference>
<dbReference type="EMBL" id="MU004237">
    <property type="protein sequence ID" value="KAF2667346.1"/>
    <property type="molecule type" value="Genomic_DNA"/>
</dbReference>